<gene>
    <name evidence="5" type="ORF">FA13DRAFT_104148</name>
</gene>
<name>A0A4Y7TJL2_COPMI</name>
<evidence type="ECO:0000313" key="6">
    <source>
        <dbReference type="Proteomes" id="UP000298030"/>
    </source>
</evidence>
<dbReference type="OrthoDB" id="75754at2759"/>
<evidence type="ECO:0000256" key="3">
    <source>
        <dbReference type="SAM" id="MobiDB-lite"/>
    </source>
</evidence>
<dbReference type="GO" id="GO:0042393">
    <property type="term" value="F:histone binding"/>
    <property type="evidence" value="ECO:0007669"/>
    <property type="project" value="TreeGrafter"/>
</dbReference>
<reference evidence="5 6" key="1">
    <citation type="journal article" date="2019" name="Nat. Ecol. Evol.">
        <title>Megaphylogeny resolves global patterns of mushroom evolution.</title>
        <authorList>
            <person name="Varga T."/>
            <person name="Krizsan K."/>
            <person name="Foldi C."/>
            <person name="Dima B."/>
            <person name="Sanchez-Garcia M."/>
            <person name="Sanchez-Ramirez S."/>
            <person name="Szollosi G.J."/>
            <person name="Szarkandi J.G."/>
            <person name="Papp V."/>
            <person name="Albert L."/>
            <person name="Andreopoulos W."/>
            <person name="Angelini C."/>
            <person name="Antonin V."/>
            <person name="Barry K.W."/>
            <person name="Bougher N.L."/>
            <person name="Buchanan P."/>
            <person name="Buyck B."/>
            <person name="Bense V."/>
            <person name="Catcheside P."/>
            <person name="Chovatia M."/>
            <person name="Cooper J."/>
            <person name="Damon W."/>
            <person name="Desjardin D."/>
            <person name="Finy P."/>
            <person name="Geml J."/>
            <person name="Haridas S."/>
            <person name="Hughes K."/>
            <person name="Justo A."/>
            <person name="Karasinski D."/>
            <person name="Kautmanova I."/>
            <person name="Kiss B."/>
            <person name="Kocsube S."/>
            <person name="Kotiranta H."/>
            <person name="LaButti K.M."/>
            <person name="Lechner B.E."/>
            <person name="Liimatainen K."/>
            <person name="Lipzen A."/>
            <person name="Lukacs Z."/>
            <person name="Mihaltcheva S."/>
            <person name="Morgado L.N."/>
            <person name="Niskanen T."/>
            <person name="Noordeloos M.E."/>
            <person name="Ohm R.A."/>
            <person name="Ortiz-Santana B."/>
            <person name="Ovrebo C."/>
            <person name="Racz N."/>
            <person name="Riley R."/>
            <person name="Savchenko A."/>
            <person name="Shiryaev A."/>
            <person name="Soop K."/>
            <person name="Spirin V."/>
            <person name="Szebenyi C."/>
            <person name="Tomsovsky M."/>
            <person name="Tulloss R.E."/>
            <person name="Uehling J."/>
            <person name="Grigoriev I.V."/>
            <person name="Vagvolgyi C."/>
            <person name="Papp T."/>
            <person name="Martin F.M."/>
            <person name="Miettinen O."/>
            <person name="Hibbett D.S."/>
            <person name="Nagy L.G."/>
        </authorList>
    </citation>
    <scope>NUCLEOTIDE SEQUENCE [LARGE SCALE GENOMIC DNA]</scope>
    <source>
        <strain evidence="5 6">FP101781</strain>
    </source>
</reference>
<evidence type="ECO:0000313" key="5">
    <source>
        <dbReference type="EMBL" id="TEB33689.1"/>
    </source>
</evidence>
<feature type="domain" description="Histone chaperone RTT106/FACT complex subunit SPT16-like middle" evidence="4">
    <location>
        <begin position="270"/>
        <end position="378"/>
    </location>
</feature>
<comment type="caution">
    <text evidence="5">The sequence shown here is derived from an EMBL/GenBank/DDBJ whole genome shotgun (WGS) entry which is preliminary data.</text>
</comment>
<dbReference type="Proteomes" id="UP000298030">
    <property type="component" value="Unassembled WGS sequence"/>
</dbReference>
<dbReference type="Gene3D" id="2.30.29.30">
    <property type="entry name" value="Pleckstrin-homology domain (PH domain)/Phosphotyrosine-binding domain (PTB)"/>
    <property type="match status" value="1"/>
</dbReference>
<sequence>MADAQFLRTLVPALPTELAKTLRTLCFIPSNELFLENFVRLLTGADCTSDASQTLRDEWAVKQLATRQALAGLVKPPANEPNGAVKRPIDDATAEGSKRQRVSPPETSTDLASDPVQFTLHAVSTTSPVRKKVNISIRKTSVTFTNPSSGNVEATVPLWSLKRAFILPTRGKTKAHWTVVILSSDVTEKSAAKDDSPQIIFGLDATTTAPLYTTSANGKDTHAKGSPSLPAIRTFLSNLPKGVAQHEPSTDEFKSSVNQLGSSSASTTGVPGLEAYRAAKQGNLWFTKDGLLWGESKPCEFWALEDLLNPSEGVRLSPGSGRVFSVTVVRKSPPNDDNKMQVEGDEEEEDMGIETELGMIDSRERDGVYDWVRKHQNMFGRKPGDAPVPESATPKVKAPAHGGPMTIRSLALDSDSEDEDFHGSDSDGGSGKGSGSEDSDNEDEDEDKDGDEEEEDAEGSLDEDEDADGELDPARHPLMRPGAMPKMSKAVMDAVVGMVEEDLIGGGEGDEEVDELDD</sequence>
<dbReference type="PANTHER" id="PTHR45849:SF3">
    <property type="entry name" value="HISTONE CHAPERONE RTT106"/>
    <property type="match status" value="1"/>
</dbReference>
<feature type="region of interest" description="Disordered" evidence="3">
    <location>
        <begin position="379"/>
        <end position="485"/>
    </location>
</feature>
<feature type="region of interest" description="Disordered" evidence="3">
    <location>
        <begin position="72"/>
        <end position="111"/>
    </location>
</feature>
<evidence type="ECO:0000259" key="4">
    <source>
        <dbReference type="SMART" id="SM01287"/>
    </source>
</evidence>
<dbReference type="InterPro" id="IPR013719">
    <property type="entry name" value="RTT106/SPT16-like_middle_dom"/>
</dbReference>
<organism evidence="5 6">
    <name type="scientific">Coprinellus micaceus</name>
    <name type="common">Glistening ink-cap mushroom</name>
    <name type="synonym">Coprinus micaceus</name>
    <dbReference type="NCBI Taxonomy" id="71717"/>
    <lineage>
        <taxon>Eukaryota</taxon>
        <taxon>Fungi</taxon>
        <taxon>Dikarya</taxon>
        <taxon>Basidiomycota</taxon>
        <taxon>Agaricomycotina</taxon>
        <taxon>Agaricomycetes</taxon>
        <taxon>Agaricomycetidae</taxon>
        <taxon>Agaricales</taxon>
        <taxon>Agaricineae</taxon>
        <taxon>Psathyrellaceae</taxon>
        <taxon>Coprinellus</taxon>
    </lineage>
</organism>
<feature type="compositionally biased region" description="Acidic residues" evidence="3">
    <location>
        <begin position="437"/>
        <end position="471"/>
    </location>
</feature>
<comment type="function">
    <text evidence="2">Component of the FACT complex, a general chromatin factor that acts to reorganize nucleosomes. The FACT complex is involved in multiple processes that require DNA as a template such as mRNA elongation, DNA replication and DNA repair. During transcription elongation the FACT complex acts as a histone chaperone that both destabilizes and restores nucleosomal structure. It facilitates the passage of RNA polymerase II and transcription by promoting the dissociation of one histone H2A-H2B dimer from the nucleosome, then subsequently promotes the reestablishment of the nucleosome following the passage of RNA polymerase II.</text>
</comment>
<dbReference type="GO" id="GO:0031491">
    <property type="term" value="F:nucleosome binding"/>
    <property type="evidence" value="ECO:0007669"/>
    <property type="project" value="TreeGrafter"/>
</dbReference>
<dbReference type="InterPro" id="IPR011993">
    <property type="entry name" value="PH-like_dom_sf"/>
</dbReference>
<accession>A0A4Y7TJL2</accession>
<evidence type="ECO:0000256" key="1">
    <source>
        <dbReference type="ARBA" id="ARBA00006159"/>
    </source>
</evidence>
<dbReference type="EMBL" id="QPFP01000011">
    <property type="protein sequence ID" value="TEB33689.1"/>
    <property type="molecule type" value="Genomic_DNA"/>
</dbReference>
<dbReference type="PANTHER" id="PTHR45849">
    <property type="entry name" value="FACT COMPLEX SUBUNIT SSRP1"/>
    <property type="match status" value="1"/>
</dbReference>
<dbReference type="Pfam" id="PF08512">
    <property type="entry name" value="Rttp106-like_middle"/>
    <property type="match status" value="1"/>
</dbReference>
<dbReference type="SMART" id="SM01287">
    <property type="entry name" value="Rtt106"/>
    <property type="match status" value="1"/>
</dbReference>
<evidence type="ECO:0000256" key="2">
    <source>
        <dbReference type="ARBA" id="ARBA00025370"/>
    </source>
</evidence>
<dbReference type="STRING" id="71717.A0A4Y7TJL2"/>
<dbReference type="AlphaFoldDB" id="A0A4Y7TJL2"/>
<dbReference type="InterPro" id="IPR050454">
    <property type="entry name" value="RTT106/SSRP1_HistChap/FACT"/>
</dbReference>
<dbReference type="SUPFAM" id="SSF50729">
    <property type="entry name" value="PH domain-like"/>
    <property type="match status" value="1"/>
</dbReference>
<comment type="similarity">
    <text evidence="1">Belongs to the RTT106 family.</text>
</comment>
<protein>
    <recommendedName>
        <fullName evidence="4">Histone chaperone RTT106/FACT complex subunit SPT16-like middle domain-containing protein</fullName>
    </recommendedName>
</protein>
<feature type="compositionally biased region" description="Polar residues" evidence="3">
    <location>
        <begin position="255"/>
        <end position="268"/>
    </location>
</feature>
<keyword evidence="6" id="KW-1185">Reference proteome</keyword>
<proteinExistence type="inferred from homology"/>
<feature type="region of interest" description="Disordered" evidence="3">
    <location>
        <begin position="243"/>
        <end position="268"/>
    </location>
</feature>